<keyword evidence="6 11" id="KW-0106">Calcium</keyword>
<evidence type="ECO:0000313" key="15">
    <source>
        <dbReference type="EMBL" id="KAJ8399248.1"/>
    </source>
</evidence>
<evidence type="ECO:0000256" key="3">
    <source>
        <dbReference type="ARBA" id="ARBA00022692"/>
    </source>
</evidence>
<gene>
    <name evidence="15" type="ORF">AAFF_G00412860</name>
</gene>
<feature type="region of interest" description="Disordered" evidence="12">
    <location>
        <begin position="770"/>
        <end position="791"/>
    </location>
</feature>
<evidence type="ECO:0000256" key="11">
    <source>
        <dbReference type="PROSITE-ProRule" id="PRU00043"/>
    </source>
</evidence>
<keyword evidence="4 13" id="KW-0732">Signal</keyword>
<dbReference type="PROSITE" id="PS00232">
    <property type="entry name" value="CADHERIN_1"/>
    <property type="match status" value="4"/>
</dbReference>
<evidence type="ECO:0000256" key="12">
    <source>
        <dbReference type="SAM" id="MobiDB-lite"/>
    </source>
</evidence>
<dbReference type="Pfam" id="PF00028">
    <property type="entry name" value="Cadherin"/>
    <property type="match status" value="5"/>
</dbReference>
<dbReference type="GO" id="GO:0005509">
    <property type="term" value="F:calcium ion binding"/>
    <property type="evidence" value="ECO:0007669"/>
    <property type="project" value="UniProtKB-UniRule"/>
</dbReference>
<evidence type="ECO:0000256" key="8">
    <source>
        <dbReference type="ARBA" id="ARBA00022989"/>
    </source>
</evidence>
<accession>A0AAD7SBG8</accession>
<dbReference type="InterPro" id="IPR015919">
    <property type="entry name" value="Cadherin-like_sf"/>
</dbReference>
<dbReference type="SMART" id="SM00112">
    <property type="entry name" value="CA"/>
    <property type="match status" value="6"/>
</dbReference>
<dbReference type="PRINTS" id="PR00205">
    <property type="entry name" value="CADHERIN"/>
</dbReference>
<evidence type="ECO:0000256" key="13">
    <source>
        <dbReference type="SAM" id="SignalP"/>
    </source>
</evidence>
<dbReference type="GO" id="GO:0009653">
    <property type="term" value="P:anatomical structure morphogenesis"/>
    <property type="evidence" value="ECO:0007669"/>
    <property type="project" value="UniProtKB-ARBA"/>
</dbReference>
<dbReference type="GO" id="GO:0005886">
    <property type="term" value="C:plasma membrane"/>
    <property type="evidence" value="ECO:0007669"/>
    <property type="project" value="UniProtKB-SubCell"/>
</dbReference>
<keyword evidence="7" id="KW-0130">Cell adhesion</keyword>
<dbReference type="InterPro" id="IPR020894">
    <property type="entry name" value="Cadherin_CS"/>
</dbReference>
<dbReference type="PANTHER" id="PTHR24028:SF345">
    <property type="entry name" value="PROTOCADHERIN-16-LIKE"/>
    <property type="match status" value="1"/>
</dbReference>
<dbReference type="PROSITE" id="PS50268">
    <property type="entry name" value="CADHERIN_2"/>
    <property type="match status" value="6"/>
</dbReference>
<dbReference type="Gene3D" id="2.60.40.60">
    <property type="entry name" value="Cadherins"/>
    <property type="match status" value="7"/>
</dbReference>
<evidence type="ECO:0000256" key="7">
    <source>
        <dbReference type="ARBA" id="ARBA00022889"/>
    </source>
</evidence>
<feature type="domain" description="Cadherin" evidence="14">
    <location>
        <begin position="447"/>
        <end position="551"/>
    </location>
</feature>
<evidence type="ECO:0000256" key="4">
    <source>
        <dbReference type="ARBA" id="ARBA00022729"/>
    </source>
</evidence>
<keyword evidence="16" id="KW-1185">Reference proteome</keyword>
<dbReference type="EMBL" id="JAINUG010000084">
    <property type="protein sequence ID" value="KAJ8399248.1"/>
    <property type="molecule type" value="Genomic_DNA"/>
</dbReference>
<feature type="domain" description="Cadherin" evidence="14">
    <location>
        <begin position="341"/>
        <end position="446"/>
    </location>
</feature>
<name>A0AAD7SBG8_9TELE</name>
<feature type="domain" description="Cadherin" evidence="14">
    <location>
        <begin position="18"/>
        <end position="117"/>
    </location>
</feature>
<dbReference type="Proteomes" id="UP001221898">
    <property type="component" value="Unassembled WGS sequence"/>
</dbReference>
<feature type="region of interest" description="Disordered" evidence="12">
    <location>
        <begin position="656"/>
        <end position="683"/>
    </location>
</feature>
<dbReference type="AlphaFoldDB" id="A0AAD7SBG8"/>
<keyword evidence="8" id="KW-1133">Transmembrane helix</keyword>
<keyword evidence="2" id="KW-1003">Cell membrane</keyword>
<sequence length="791" mass="85931">MLLPLIAVSLLCGQSSAQVYNLSLAIEEGLPAGTVVGDIRAALPEGAPSSGFLISESRESFVFNDLEIDGDTGIITTAAVLDRESRGKYDFVAATLTGEMIKVNIVVRDVNDHSPVFAREIVQLNVSEQTPPGTRFELEGAHDQDEGEYGTQGYRVTDAAIGELFKVEYRSGGGKIFNLDLILSDRLDRETTDLYTFTIEAYDGGVPQRTGTLRVQVRVLDENDNAPVFNQSEYHALVWENAPPSTPVCQVHATDVDLGENGRVTYEIIRRQSDPNELFAIDGGTGAIRVNKPLDYETQPFHELVVRAGDSGAQPEYSSTLVVVKVRDVNDNSPAISVMFLSESGEAEVSEGAAIGEYVARVSVSDPDLGESDTLSISLEGGDGKFALKPSDGFLYSLCVDGALDREAVDLYVLRIVASDFGAPPLRSERTLVVKVTDLNDSPPVFEKNEYGANVSEDVFRGSAVLQVQAKDSDEGVNSVVRYSIAKSEHGYLFDVDPESGLVTTAASLDHEREAEIRFLVVAVDGGSPPLTSTASIAVYVEDVNDNEPVFEKQLYNVSLPEHTPVGTCFLQVTATDADGGEFGRVQYSLYHGFDSYDKHPLFLIHPDSGWICVSQDIDREAGPVNHDILVKAEDQGGQSTQTYVHIEVEDLNDNRPAFSPETYVTKRQQPHPAGRGDPPRDRLRQRLWDIRTGCTKKDRCGVPGLCSEPPGHRQRKTVDIRPGWGGRELLRPASVTVNVLSSAQAPAVFQKSRYAFSVLEDSPVGTPVGTVLASNPDSEFSPIAQNSNGQ</sequence>
<evidence type="ECO:0000256" key="10">
    <source>
        <dbReference type="ARBA" id="ARBA00023180"/>
    </source>
</evidence>
<protein>
    <recommendedName>
        <fullName evidence="14">Cadherin domain-containing protein</fullName>
    </recommendedName>
</protein>
<feature type="signal peptide" evidence="13">
    <location>
        <begin position="1"/>
        <end position="17"/>
    </location>
</feature>
<evidence type="ECO:0000256" key="9">
    <source>
        <dbReference type="ARBA" id="ARBA00023136"/>
    </source>
</evidence>
<organism evidence="15 16">
    <name type="scientific">Aldrovandia affinis</name>
    <dbReference type="NCBI Taxonomy" id="143900"/>
    <lineage>
        <taxon>Eukaryota</taxon>
        <taxon>Metazoa</taxon>
        <taxon>Chordata</taxon>
        <taxon>Craniata</taxon>
        <taxon>Vertebrata</taxon>
        <taxon>Euteleostomi</taxon>
        <taxon>Actinopterygii</taxon>
        <taxon>Neopterygii</taxon>
        <taxon>Teleostei</taxon>
        <taxon>Notacanthiformes</taxon>
        <taxon>Halosauridae</taxon>
        <taxon>Aldrovandia</taxon>
    </lineage>
</organism>
<reference evidence="15" key="1">
    <citation type="journal article" date="2023" name="Science">
        <title>Genome structures resolve the early diversification of teleost fishes.</title>
        <authorList>
            <person name="Parey E."/>
            <person name="Louis A."/>
            <person name="Montfort J."/>
            <person name="Bouchez O."/>
            <person name="Roques C."/>
            <person name="Iampietro C."/>
            <person name="Lluch J."/>
            <person name="Castinel A."/>
            <person name="Donnadieu C."/>
            <person name="Desvignes T."/>
            <person name="Floi Bucao C."/>
            <person name="Jouanno E."/>
            <person name="Wen M."/>
            <person name="Mejri S."/>
            <person name="Dirks R."/>
            <person name="Jansen H."/>
            <person name="Henkel C."/>
            <person name="Chen W.J."/>
            <person name="Zahm M."/>
            <person name="Cabau C."/>
            <person name="Klopp C."/>
            <person name="Thompson A.W."/>
            <person name="Robinson-Rechavi M."/>
            <person name="Braasch I."/>
            <person name="Lecointre G."/>
            <person name="Bobe J."/>
            <person name="Postlethwait J.H."/>
            <person name="Berthelot C."/>
            <person name="Roest Crollius H."/>
            <person name="Guiguen Y."/>
        </authorList>
    </citation>
    <scope>NUCLEOTIDE SEQUENCE</scope>
    <source>
        <strain evidence="15">NC1722</strain>
    </source>
</reference>
<feature type="domain" description="Cadherin" evidence="14">
    <location>
        <begin position="118"/>
        <end position="229"/>
    </location>
</feature>
<dbReference type="FunFam" id="2.60.40.60:FF:000007">
    <property type="entry name" value="Protocadherin alpha 2"/>
    <property type="match status" value="1"/>
</dbReference>
<keyword evidence="10" id="KW-0325">Glycoprotein</keyword>
<evidence type="ECO:0000259" key="14">
    <source>
        <dbReference type="PROSITE" id="PS50268"/>
    </source>
</evidence>
<dbReference type="SUPFAM" id="SSF49313">
    <property type="entry name" value="Cadherin-like"/>
    <property type="match status" value="6"/>
</dbReference>
<dbReference type="FunFam" id="2.60.40.60:FF:000020">
    <property type="entry name" value="Dachsous cadherin-related 1b"/>
    <property type="match status" value="2"/>
</dbReference>
<keyword evidence="3" id="KW-0812">Transmembrane</keyword>
<keyword evidence="9" id="KW-0472">Membrane</keyword>
<evidence type="ECO:0000256" key="6">
    <source>
        <dbReference type="ARBA" id="ARBA00022837"/>
    </source>
</evidence>
<evidence type="ECO:0000256" key="5">
    <source>
        <dbReference type="ARBA" id="ARBA00022737"/>
    </source>
</evidence>
<dbReference type="GO" id="GO:0007156">
    <property type="term" value="P:homophilic cell adhesion via plasma membrane adhesion molecules"/>
    <property type="evidence" value="ECO:0007669"/>
    <property type="project" value="InterPro"/>
</dbReference>
<feature type="compositionally biased region" description="Polar residues" evidence="12">
    <location>
        <begin position="773"/>
        <end position="791"/>
    </location>
</feature>
<evidence type="ECO:0000256" key="2">
    <source>
        <dbReference type="ARBA" id="ARBA00022475"/>
    </source>
</evidence>
<evidence type="ECO:0000256" key="1">
    <source>
        <dbReference type="ARBA" id="ARBA00004251"/>
    </source>
</evidence>
<feature type="chain" id="PRO_5042205385" description="Cadherin domain-containing protein" evidence="13">
    <location>
        <begin position="18"/>
        <end position="791"/>
    </location>
</feature>
<feature type="domain" description="Cadherin" evidence="14">
    <location>
        <begin position="230"/>
        <end position="336"/>
    </location>
</feature>
<keyword evidence="5" id="KW-0677">Repeat</keyword>
<comment type="subcellular location">
    <subcellularLocation>
        <location evidence="1">Cell membrane</location>
        <topology evidence="1">Single-pass type I membrane protein</topology>
    </subcellularLocation>
</comment>
<dbReference type="FunFam" id="2.60.40.60:FF:000102">
    <property type="entry name" value="Dachsous cadherin-related 1b"/>
    <property type="match status" value="1"/>
</dbReference>
<dbReference type="FunFam" id="2.60.40.60:FF:000226">
    <property type="entry name" value="Dachsous, isoform B"/>
    <property type="match status" value="1"/>
</dbReference>
<evidence type="ECO:0000313" key="16">
    <source>
        <dbReference type="Proteomes" id="UP001221898"/>
    </source>
</evidence>
<feature type="domain" description="Cadherin" evidence="14">
    <location>
        <begin position="552"/>
        <end position="659"/>
    </location>
</feature>
<dbReference type="CDD" id="cd11304">
    <property type="entry name" value="Cadherin_repeat"/>
    <property type="match status" value="7"/>
</dbReference>
<dbReference type="InterPro" id="IPR002126">
    <property type="entry name" value="Cadherin-like_dom"/>
</dbReference>
<dbReference type="PANTHER" id="PTHR24028">
    <property type="entry name" value="CADHERIN-87A"/>
    <property type="match status" value="1"/>
</dbReference>
<comment type="caution">
    <text evidence="15">The sequence shown here is derived from an EMBL/GenBank/DDBJ whole genome shotgun (WGS) entry which is preliminary data.</text>
</comment>
<dbReference type="InterPro" id="IPR050174">
    <property type="entry name" value="Protocadherin/Cadherin-CA"/>
</dbReference>
<proteinExistence type="predicted"/>